<dbReference type="GO" id="GO:0016020">
    <property type="term" value="C:membrane"/>
    <property type="evidence" value="ECO:0007669"/>
    <property type="project" value="TreeGrafter"/>
</dbReference>
<comment type="caution">
    <text evidence="2">The sequence shown here is derived from an EMBL/GenBank/DDBJ whole genome shotgun (WGS) entry which is preliminary data.</text>
</comment>
<proteinExistence type="predicted"/>
<evidence type="ECO:0000256" key="1">
    <source>
        <dbReference type="SAM" id="MobiDB-lite"/>
    </source>
</evidence>
<dbReference type="EMBL" id="LNZH02000185">
    <property type="protein sequence ID" value="OCB88072.1"/>
    <property type="molecule type" value="Genomic_DNA"/>
</dbReference>
<accession>A0A9Q5HYJ3</accession>
<keyword evidence="3" id="KW-1185">Reference proteome</keyword>
<feature type="compositionally biased region" description="Basic and acidic residues" evidence="1">
    <location>
        <begin position="705"/>
        <end position="716"/>
    </location>
</feature>
<feature type="compositionally biased region" description="Basic and acidic residues" evidence="1">
    <location>
        <begin position="671"/>
        <end position="695"/>
    </location>
</feature>
<organism evidence="2 3">
    <name type="scientific">Sanghuangporus baumii</name>
    <name type="common">Phellinus baumii</name>
    <dbReference type="NCBI Taxonomy" id="108892"/>
    <lineage>
        <taxon>Eukaryota</taxon>
        <taxon>Fungi</taxon>
        <taxon>Dikarya</taxon>
        <taxon>Basidiomycota</taxon>
        <taxon>Agaricomycotina</taxon>
        <taxon>Agaricomycetes</taxon>
        <taxon>Hymenochaetales</taxon>
        <taxon>Hymenochaetaceae</taxon>
        <taxon>Sanghuangporus</taxon>
    </lineage>
</organism>
<sequence length="905" mass="100098">MFKLPQRLASPFGILGDDAKLSFRTQPGGIRRLAETTNISISDTYWEQYVTLFDSPSDAFSLISSNDIRRALSDAPENVATLVRFLSTRLSNLLIDHTFPTPASTGVASFATSFMKNANVSSQSAQRDPTKEALNCLRVLQRVLPVIFEAEFEEFERKLLWEREGAREVSSDGQTDTLDERPQFVIDDEDDDDDVSSPGPSRSPESMGDESKSPGSTAKAEVKKKVAPTLAERLMNCTIDLLFCCGFTLPTKIQVDHHKINYVIWEKGVGSTIDPGPTNAHDQNKVEVLRFLLVLLSKQIYIPPGSHLSTPSPYSLTLVQQTPRRHVLAILCSLLNTAMNSAQSSATPRIGSVAAALPYNHLVFKGEDVRLTLVGETLQVLCALLDFQSGSARDILNVPSDPFSAAAPTAKTNAFRYFLAKLHRQTDFAFVADGIINILEQYMAAINNVLPGSKKPIPHLLETIIFFWKMVELNKKFRIYILESEKAVDLMTYLLCYFMESKDKPAEPAFNAKLSSPIRVQLPSKWACQGTAGDFMINSIYNVIATTSGALNSLYPALIIALSNSAPYFKHLSVNSSNRLVSLFNSFTNPSFLLSDEGHPRLLFFLLEVFNGVILNHLNENPNLIYAILRSHRSFEELGTFTLARGLREIRRVQLAKEEQAKRQAGSLKGKKADSAEQEAPEHEKARLLSTESRDAIGLATELDLEARMPRDRPLPRLDSIAPSPESEVDRNVSEQPPLSASTSDVPQSKSEKARGKMRQRQRSESVDMSGSLERIAAAGVGRNGFVPTQDWVTSWHQGLPLDTVLLMISELLPKVQNIQSSMSAANSTSAIIDFLRSASIKDALPETPSPPCRKFLWSDTSMVWLASLVWGDIYVRSMTPLGIWNATNSEVSEVSSDALEVPKA</sequence>
<dbReference type="OrthoDB" id="432953at2759"/>
<dbReference type="AlphaFoldDB" id="A0A9Q5HYJ3"/>
<evidence type="ECO:0008006" key="4">
    <source>
        <dbReference type="Google" id="ProtNLM"/>
    </source>
</evidence>
<dbReference type="PANTHER" id="PTHR21575:SF12">
    <property type="entry name" value="PROTEIN HID1"/>
    <property type="match status" value="1"/>
</dbReference>
<evidence type="ECO:0000313" key="3">
    <source>
        <dbReference type="Proteomes" id="UP000757232"/>
    </source>
</evidence>
<evidence type="ECO:0000313" key="2">
    <source>
        <dbReference type="EMBL" id="OCB88072.1"/>
    </source>
</evidence>
<gene>
    <name evidence="2" type="ORF">A7U60_g4859</name>
</gene>
<dbReference type="InterPro" id="IPR026705">
    <property type="entry name" value="Hid-1/Ecm30"/>
</dbReference>
<dbReference type="GO" id="GO:0005797">
    <property type="term" value="C:Golgi medial cisterna"/>
    <property type="evidence" value="ECO:0007669"/>
    <property type="project" value="TreeGrafter"/>
</dbReference>
<feature type="region of interest" description="Disordered" evidence="1">
    <location>
        <begin position="658"/>
        <end position="769"/>
    </location>
</feature>
<feature type="compositionally biased region" description="Acidic residues" evidence="1">
    <location>
        <begin position="186"/>
        <end position="195"/>
    </location>
</feature>
<feature type="compositionally biased region" description="Polar residues" evidence="1">
    <location>
        <begin position="734"/>
        <end position="749"/>
    </location>
</feature>
<feature type="region of interest" description="Disordered" evidence="1">
    <location>
        <begin position="169"/>
        <end position="222"/>
    </location>
</feature>
<dbReference type="Proteomes" id="UP000757232">
    <property type="component" value="Unassembled WGS sequence"/>
</dbReference>
<dbReference type="PANTHER" id="PTHR21575">
    <property type="entry name" value="PROTEIN HID1"/>
    <property type="match status" value="1"/>
</dbReference>
<dbReference type="Pfam" id="PF12722">
    <property type="entry name" value="Hid1"/>
    <property type="match status" value="1"/>
</dbReference>
<protein>
    <recommendedName>
        <fullName evidence="4">High-temperature-induced dauer-formation protein</fullName>
    </recommendedName>
</protein>
<reference evidence="2" key="1">
    <citation type="submission" date="2016-06" db="EMBL/GenBank/DDBJ databases">
        <title>Draft Genome sequence of the fungus Inonotus baumii.</title>
        <authorList>
            <person name="Zhu H."/>
            <person name="Lin W."/>
        </authorList>
    </citation>
    <scope>NUCLEOTIDE SEQUENCE</scope>
    <source>
        <strain evidence="2">821</strain>
    </source>
</reference>
<dbReference type="GO" id="GO:0000138">
    <property type="term" value="C:Golgi trans cisterna"/>
    <property type="evidence" value="ECO:0007669"/>
    <property type="project" value="TreeGrafter"/>
</dbReference>
<name>A0A9Q5HYJ3_SANBA</name>